<gene>
    <name evidence="2" type="ORF">GPM918_LOCUS15161</name>
    <name evidence="3" type="ORF">OVA965_LOCUS38300</name>
    <name evidence="4" type="ORF">SRO942_LOCUS15165</name>
    <name evidence="5" type="ORF">TMI583_LOCUS39477</name>
</gene>
<dbReference type="Proteomes" id="UP000682733">
    <property type="component" value="Unassembled WGS sequence"/>
</dbReference>
<reference evidence="2" key="1">
    <citation type="submission" date="2021-02" db="EMBL/GenBank/DDBJ databases">
        <authorList>
            <person name="Nowell W R."/>
        </authorList>
    </citation>
    <scope>NUCLEOTIDE SEQUENCE</scope>
</reference>
<comment type="caution">
    <text evidence="2">The sequence shown here is derived from an EMBL/GenBank/DDBJ whole genome shotgun (WGS) entry which is preliminary data.</text>
</comment>
<sequence>MDGADDKNVRSTNEGNVGPGGLLLSDGPAVSSTLGDQSGTSSGVNPTYHETDVFSEKIPLEQQQNLEHIKEQIDTLPTQPEKSSTKK</sequence>
<keyword evidence="6" id="KW-1185">Reference proteome</keyword>
<organism evidence="2 6">
    <name type="scientific">Didymodactylos carnosus</name>
    <dbReference type="NCBI Taxonomy" id="1234261"/>
    <lineage>
        <taxon>Eukaryota</taxon>
        <taxon>Metazoa</taxon>
        <taxon>Spiralia</taxon>
        <taxon>Gnathifera</taxon>
        <taxon>Rotifera</taxon>
        <taxon>Eurotatoria</taxon>
        <taxon>Bdelloidea</taxon>
        <taxon>Philodinida</taxon>
        <taxon>Philodinidae</taxon>
        <taxon>Didymodactylos</taxon>
    </lineage>
</organism>
<feature type="compositionally biased region" description="Polar residues" evidence="1">
    <location>
        <begin position="30"/>
        <end position="45"/>
    </location>
</feature>
<evidence type="ECO:0000313" key="6">
    <source>
        <dbReference type="Proteomes" id="UP000663829"/>
    </source>
</evidence>
<feature type="compositionally biased region" description="Polar residues" evidence="1">
    <location>
        <begin position="75"/>
        <end position="87"/>
    </location>
</feature>
<dbReference type="EMBL" id="CAJNOQ010003768">
    <property type="protein sequence ID" value="CAF1028638.1"/>
    <property type="molecule type" value="Genomic_DNA"/>
</dbReference>
<accession>A0A814IT67</accession>
<evidence type="ECO:0000313" key="5">
    <source>
        <dbReference type="EMBL" id="CAF4319122.1"/>
    </source>
</evidence>
<proteinExistence type="predicted"/>
<evidence type="ECO:0000313" key="3">
    <source>
        <dbReference type="EMBL" id="CAF1531899.1"/>
    </source>
</evidence>
<evidence type="ECO:0000256" key="1">
    <source>
        <dbReference type="SAM" id="MobiDB-lite"/>
    </source>
</evidence>
<dbReference type="Proteomes" id="UP000677228">
    <property type="component" value="Unassembled WGS sequence"/>
</dbReference>
<dbReference type="EMBL" id="CAJOBC010003769">
    <property type="protein sequence ID" value="CAF3799695.1"/>
    <property type="molecule type" value="Genomic_DNA"/>
</dbReference>
<dbReference type="Proteomes" id="UP000663829">
    <property type="component" value="Unassembled WGS sequence"/>
</dbReference>
<name>A0A814IT67_9BILA</name>
<evidence type="ECO:0000313" key="2">
    <source>
        <dbReference type="EMBL" id="CAF1028638.1"/>
    </source>
</evidence>
<evidence type="ECO:0000313" key="4">
    <source>
        <dbReference type="EMBL" id="CAF3799695.1"/>
    </source>
</evidence>
<dbReference type="EMBL" id="CAJOBA010059856">
    <property type="protein sequence ID" value="CAF4319122.1"/>
    <property type="molecule type" value="Genomic_DNA"/>
</dbReference>
<feature type="region of interest" description="Disordered" evidence="1">
    <location>
        <begin position="1"/>
        <end position="87"/>
    </location>
</feature>
<dbReference type="Proteomes" id="UP000681722">
    <property type="component" value="Unassembled WGS sequence"/>
</dbReference>
<dbReference type="EMBL" id="CAJNOK010037604">
    <property type="protein sequence ID" value="CAF1531899.1"/>
    <property type="molecule type" value="Genomic_DNA"/>
</dbReference>
<dbReference type="AlphaFoldDB" id="A0A814IT67"/>
<protein>
    <submittedName>
        <fullName evidence="2">Uncharacterized protein</fullName>
    </submittedName>
</protein>
<feature type="compositionally biased region" description="Basic and acidic residues" evidence="1">
    <location>
        <begin position="49"/>
        <end position="59"/>
    </location>
</feature>